<evidence type="ECO:0000259" key="2">
    <source>
        <dbReference type="Pfam" id="PF12773"/>
    </source>
</evidence>
<feature type="transmembrane region" description="Helical" evidence="1">
    <location>
        <begin position="92"/>
        <end position="112"/>
    </location>
</feature>
<reference evidence="3 4" key="1">
    <citation type="journal article" date="2013" name="Antonie Van Leeuwenhoek">
        <title>Actinoplanes hulinensis sp. nov., a novel actinomycete isolated from soybean root (Glycine max (L.) Merr).</title>
        <authorList>
            <person name="Shen Y."/>
            <person name="Liu C."/>
            <person name="Wang X."/>
            <person name="Zhao J."/>
            <person name="Jia F."/>
            <person name="Zhang Y."/>
            <person name="Wang L."/>
            <person name="Yang D."/>
            <person name="Xiang W."/>
        </authorList>
    </citation>
    <scope>NUCLEOTIDE SEQUENCE [LARGE SCALE GENOMIC DNA]</scope>
    <source>
        <strain evidence="3 4">NEAU-M9</strain>
    </source>
</reference>
<protein>
    <submittedName>
        <fullName evidence="3">Zinc ribbon domain-containing protein</fullName>
    </submittedName>
</protein>
<dbReference type="InterPro" id="IPR025874">
    <property type="entry name" value="DZR"/>
</dbReference>
<proteinExistence type="predicted"/>
<feature type="domain" description="DZANK-type" evidence="2">
    <location>
        <begin position="7"/>
        <end position="53"/>
    </location>
</feature>
<dbReference type="RefSeq" id="WP_220142046.1">
    <property type="nucleotide sequence ID" value="NZ_JAHXZI010000001.1"/>
</dbReference>
<evidence type="ECO:0000256" key="1">
    <source>
        <dbReference type="SAM" id="Phobius"/>
    </source>
</evidence>
<comment type="caution">
    <text evidence="3">The sequence shown here is derived from an EMBL/GenBank/DDBJ whole genome shotgun (WGS) entry which is preliminary data.</text>
</comment>
<organism evidence="3 4">
    <name type="scientific">Actinoplanes hulinensis</name>
    <dbReference type="NCBI Taxonomy" id="1144547"/>
    <lineage>
        <taxon>Bacteria</taxon>
        <taxon>Bacillati</taxon>
        <taxon>Actinomycetota</taxon>
        <taxon>Actinomycetes</taxon>
        <taxon>Micromonosporales</taxon>
        <taxon>Micromonosporaceae</taxon>
        <taxon>Actinoplanes</taxon>
    </lineage>
</organism>
<dbReference type="Pfam" id="PF12773">
    <property type="entry name" value="DZR"/>
    <property type="match status" value="1"/>
</dbReference>
<keyword evidence="1" id="KW-0472">Membrane</keyword>
<accession>A0ABS7AUU7</accession>
<gene>
    <name evidence="3" type="ORF">KZ829_01375</name>
</gene>
<dbReference type="EMBL" id="JAHXZI010000001">
    <property type="protein sequence ID" value="MBW6432394.1"/>
    <property type="molecule type" value="Genomic_DNA"/>
</dbReference>
<evidence type="ECO:0000313" key="3">
    <source>
        <dbReference type="EMBL" id="MBW6432394.1"/>
    </source>
</evidence>
<name>A0ABS7AUU7_9ACTN</name>
<sequence length="425" mass="44818">MVVTAACPHCRTALLPGFDECLRCGHPVDAPVQACTECAHLNTVVARFCSHCGHRLGTSAAPPESPGDPAAAAAAAANEIFVSTTSRTPRPLIVAAVVLGVLFLGVSAVKAVQSVFFDPANTVEAYFSALADRDAAEVMNTLVPGAAGEVSLLTSQVLGSSGYEPPIDVKVLESTMPEGGAAPSEDPYYDTPVEMATVRVEFRLGGERAEKIFYLRQDEATSAGIFQRWRIMNGVETLAVSAPGIDMVIVAGTTLTPDPEQGWIGLGAYPGTYRVGLAEHPLWSADEVVTRVGGQPAPEGGGEVVAVLQPTLKESARSVVDERIRAYLDGCAKSTTTSPPGCPFSSYSWQEVRNARWTIDEYPQHILVEEGGSLRVRTEEPGKASVTGTEVPSWSGQTSPYSDDVTFYLTGTVSAAGGQISFVPQ</sequence>
<keyword evidence="4" id="KW-1185">Reference proteome</keyword>
<keyword evidence="1" id="KW-0812">Transmembrane</keyword>
<keyword evidence="1" id="KW-1133">Transmembrane helix</keyword>
<evidence type="ECO:0000313" key="4">
    <source>
        <dbReference type="Proteomes" id="UP001519863"/>
    </source>
</evidence>
<dbReference type="Proteomes" id="UP001519863">
    <property type="component" value="Unassembled WGS sequence"/>
</dbReference>